<feature type="binding site" evidence="9">
    <location>
        <position position="132"/>
    </location>
    <ligand>
        <name>[2Fe-2S] cluster</name>
        <dbReference type="ChEBI" id="CHEBI:190135"/>
    </ligand>
</feature>
<dbReference type="Pfam" id="PF01257">
    <property type="entry name" value="2Fe-2S_thioredx"/>
    <property type="match status" value="1"/>
</dbReference>
<dbReference type="PANTHER" id="PTHR10371:SF3">
    <property type="entry name" value="NADH DEHYDROGENASE [UBIQUINONE] FLAVOPROTEIN 2, MITOCHONDRIAL"/>
    <property type="match status" value="1"/>
</dbReference>
<dbReference type="PROSITE" id="PS01099">
    <property type="entry name" value="COMPLEX1_24K"/>
    <property type="match status" value="1"/>
</dbReference>
<dbReference type="AlphaFoldDB" id="A0AAW0WPV7"/>
<dbReference type="Gene3D" id="1.10.10.1590">
    <property type="entry name" value="NADH-quinone oxidoreductase subunit E"/>
    <property type="match status" value="1"/>
</dbReference>
<dbReference type="GO" id="GO:0006120">
    <property type="term" value="P:mitochondrial electron transport, NADH to ubiquinone"/>
    <property type="evidence" value="ECO:0007669"/>
    <property type="project" value="UniProtKB-ARBA"/>
</dbReference>
<dbReference type="FunFam" id="1.10.10.1590:FF:000001">
    <property type="entry name" value="NADH-quinone oxidoreductase subunit E"/>
    <property type="match status" value="1"/>
</dbReference>
<evidence type="ECO:0000256" key="5">
    <source>
        <dbReference type="ARBA" id="ARBA00023004"/>
    </source>
</evidence>
<evidence type="ECO:0000256" key="2">
    <source>
        <dbReference type="ARBA" id="ARBA00022714"/>
    </source>
</evidence>
<feature type="binding site" evidence="9">
    <location>
        <position position="127"/>
    </location>
    <ligand>
        <name>[2Fe-2S] cluster</name>
        <dbReference type="ChEBI" id="CHEBI:190135"/>
    </ligand>
</feature>
<dbReference type="CDD" id="cd03064">
    <property type="entry name" value="TRX_Fd_NuoE"/>
    <property type="match status" value="1"/>
</dbReference>
<dbReference type="Gene3D" id="3.40.30.10">
    <property type="entry name" value="Glutaredoxin"/>
    <property type="match status" value="1"/>
</dbReference>
<keyword evidence="7" id="KW-0520">NAD</keyword>
<evidence type="ECO:0000256" key="1">
    <source>
        <dbReference type="ARBA" id="ARBA00010643"/>
    </source>
</evidence>
<proteinExistence type="inferred from homology"/>
<dbReference type="InterPro" id="IPR002023">
    <property type="entry name" value="NuoE-like"/>
</dbReference>
<evidence type="ECO:0000256" key="6">
    <source>
        <dbReference type="ARBA" id="ARBA00023014"/>
    </source>
</evidence>
<protein>
    <submittedName>
        <fullName evidence="11">Uncharacterized protein</fullName>
    </submittedName>
</protein>
<keyword evidence="2 9" id="KW-0001">2Fe-2S</keyword>
<organism evidence="11 12">
    <name type="scientific">Cherax quadricarinatus</name>
    <name type="common">Australian red claw crayfish</name>
    <dbReference type="NCBI Taxonomy" id="27406"/>
    <lineage>
        <taxon>Eukaryota</taxon>
        <taxon>Metazoa</taxon>
        <taxon>Ecdysozoa</taxon>
        <taxon>Arthropoda</taxon>
        <taxon>Crustacea</taxon>
        <taxon>Multicrustacea</taxon>
        <taxon>Malacostraca</taxon>
        <taxon>Eumalacostraca</taxon>
        <taxon>Eucarida</taxon>
        <taxon>Decapoda</taxon>
        <taxon>Pleocyemata</taxon>
        <taxon>Astacidea</taxon>
        <taxon>Parastacoidea</taxon>
        <taxon>Parastacidae</taxon>
        <taxon>Cherax</taxon>
    </lineage>
</organism>
<comment type="cofactor">
    <cofactor evidence="9">
        <name>[2Fe-2S] cluster</name>
        <dbReference type="ChEBI" id="CHEBI:190135"/>
    </cofactor>
    <text evidence="9">Binds 1 [2Fe-2S] cluster.</text>
</comment>
<evidence type="ECO:0000256" key="3">
    <source>
        <dbReference type="ARBA" id="ARBA00022723"/>
    </source>
</evidence>
<feature type="binding site" evidence="9">
    <location>
        <position position="168"/>
    </location>
    <ligand>
        <name>[2Fe-2S] cluster</name>
        <dbReference type="ChEBI" id="CHEBI:190135"/>
    </ligand>
</feature>
<dbReference type="PANTHER" id="PTHR10371">
    <property type="entry name" value="NADH DEHYDROGENASE UBIQUINONE FLAVOPROTEIN 2, MITOCHONDRIAL"/>
    <property type="match status" value="1"/>
</dbReference>
<name>A0AAW0WPV7_CHEQU</name>
<evidence type="ECO:0000256" key="4">
    <source>
        <dbReference type="ARBA" id="ARBA00022967"/>
    </source>
</evidence>
<gene>
    <name evidence="11" type="ORF">OTU49_006001</name>
</gene>
<dbReference type="NCBIfam" id="NF005725">
    <property type="entry name" value="PRK07539.1-5"/>
    <property type="match status" value="1"/>
</dbReference>
<reference evidence="11 12" key="1">
    <citation type="journal article" date="2024" name="BMC Genomics">
        <title>Genome assembly of redclaw crayfish (Cherax quadricarinatus) provides insights into its immune adaptation and hypoxia tolerance.</title>
        <authorList>
            <person name="Liu Z."/>
            <person name="Zheng J."/>
            <person name="Li H."/>
            <person name="Fang K."/>
            <person name="Wang S."/>
            <person name="He J."/>
            <person name="Zhou D."/>
            <person name="Weng S."/>
            <person name="Chi M."/>
            <person name="Gu Z."/>
            <person name="He J."/>
            <person name="Li F."/>
            <person name="Wang M."/>
        </authorList>
    </citation>
    <scope>NUCLEOTIDE SEQUENCE [LARGE SCALE GENOMIC DNA]</scope>
    <source>
        <strain evidence="11">ZL_2023a</strain>
    </source>
</reference>
<dbReference type="EMBL" id="JARKIK010000051">
    <property type="protein sequence ID" value="KAK8734072.1"/>
    <property type="molecule type" value="Genomic_DNA"/>
</dbReference>
<dbReference type="PIRSF" id="PIRSF000216">
    <property type="entry name" value="NADH_DH_24kDa"/>
    <property type="match status" value="1"/>
</dbReference>
<evidence type="ECO:0000256" key="10">
    <source>
        <dbReference type="SAM" id="MobiDB-lite"/>
    </source>
</evidence>
<feature type="region of interest" description="Disordered" evidence="10">
    <location>
        <begin position="202"/>
        <end position="241"/>
    </location>
</feature>
<keyword evidence="4" id="KW-1278">Translocase</keyword>
<sequence>MLSSLAKTLASVRGVRHIHRSAAASSDALFSHVDTPENNVDTPFEFTPENLKRAKAIMSIYPDGHKKAAVIPLLDLAQRQVGNWLPISAMHAVASLLQMPRMRVYEVATFYTMFVRDPVGKYHVQVCTNTPCWLRGSDDIMAAVQEKLGIKTGETTKDGLFTLSEMECLGACVNAPMIQINDDYYEDLQVSDTQEILDTLAAGKKPKAGPRNGRFAAEPLGGLTSLTGPPPGPGFKVRDDL</sequence>
<evidence type="ECO:0000256" key="7">
    <source>
        <dbReference type="ARBA" id="ARBA00023027"/>
    </source>
</evidence>
<dbReference type="GO" id="GO:0098796">
    <property type="term" value="C:membrane protein complex"/>
    <property type="evidence" value="ECO:0007669"/>
    <property type="project" value="UniProtKB-ARBA"/>
</dbReference>
<keyword evidence="6 9" id="KW-0411">Iron-sulfur</keyword>
<dbReference type="GO" id="GO:0051537">
    <property type="term" value="F:2 iron, 2 sulfur cluster binding"/>
    <property type="evidence" value="ECO:0007669"/>
    <property type="project" value="UniProtKB-KW"/>
</dbReference>
<keyword evidence="12" id="KW-1185">Reference proteome</keyword>
<evidence type="ECO:0000313" key="12">
    <source>
        <dbReference type="Proteomes" id="UP001445076"/>
    </source>
</evidence>
<dbReference type="Proteomes" id="UP001445076">
    <property type="component" value="Unassembled WGS sequence"/>
</dbReference>
<evidence type="ECO:0000256" key="9">
    <source>
        <dbReference type="PIRSR" id="PIRSR000216-1"/>
    </source>
</evidence>
<dbReference type="InterPro" id="IPR042128">
    <property type="entry name" value="NuoE_dom"/>
</dbReference>
<keyword evidence="3 9" id="KW-0479">Metal-binding</keyword>
<evidence type="ECO:0000256" key="8">
    <source>
        <dbReference type="ARBA" id="ARBA00034078"/>
    </source>
</evidence>
<dbReference type="InterPro" id="IPR036249">
    <property type="entry name" value="Thioredoxin-like_sf"/>
</dbReference>
<accession>A0AAW0WPV7</accession>
<dbReference type="GO" id="GO:0008137">
    <property type="term" value="F:NADH dehydrogenase (ubiquinone) activity"/>
    <property type="evidence" value="ECO:0007669"/>
    <property type="project" value="UniProtKB-ARBA"/>
</dbReference>
<comment type="caution">
    <text evidence="11">The sequence shown here is derived from an EMBL/GenBank/DDBJ whole genome shotgun (WGS) entry which is preliminary data.</text>
</comment>
<evidence type="ECO:0000313" key="11">
    <source>
        <dbReference type="EMBL" id="KAK8734072.1"/>
    </source>
</evidence>
<dbReference type="GO" id="GO:0003954">
    <property type="term" value="F:NADH dehydrogenase activity"/>
    <property type="evidence" value="ECO:0007669"/>
    <property type="project" value="TreeGrafter"/>
</dbReference>
<dbReference type="SUPFAM" id="SSF52833">
    <property type="entry name" value="Thioredoxin-like"/>
    <property type="match status" value="1"/>
</dbReference>
<dbReference type="GO" id="GO:0005743">
    <property type="term" value="C:mitochondrial inner membrane"/>
    <property type="evidence" value="ECO:0007669"/>
    <property type="project" value="UniProtKB-ARBA"/>
</dbReference>
<dbReference type="GO" id="GO:0046872">
    <property type="term" value="F:metal ion binding"/>
    <property type="evidence" value="ECO:0007669"/>
    <property type="project" value="UniProtKB-KW"/>
</dbReference>
<keyword evidence="5 9" id="KW-0408">Iron</keyword>
<dbReference type="NCBIfam" id="NF005722">
    <property type="entry name" value="PRK07539.1-2"/>
    <property type="match status" value="1"/>
</dbReference>
<dbReference type="InterPro" id="IPR041921">
    <property type="entry name" value="NuoE_N"/>
</dbReference>
<comment type="similarity">
    <text evidence="1">Belongs to the complex I 24 kDa subunit family.</text>
</comment>
<dbReference type="FunFam" id="3.40.30.10:FF:000022">
    <property type="entry name" value="NADH dehydrogenase flavoprotein 2, mitochondrial"/>
    <property type="match status" value="1"/>
</dbReference>
<dbReference type="GO" id="GO:1902494">
    <property type="term" value="C:catalytic complex"/>
    <property type="evidence" value="ECO:0007669"/>
    <property type="project" value="UniProtKB-ARBA"/>
</dbReference>
<comment type="cofactor">
    <cofactor evidence="8">
        <name>[2Fe-2S] cluster</name>
        <dbReference type="ChEBI" id="CHEBI:190135"/>
    </cofactor>
</comment>
<dbReference type="NCBIfam" id="TIGR01958">
    <property type="entry name" value="nuoE_fam"/>
    <property type="match status" value="1"/>
</dbReference>
<feature type="binding site" evidence="9">
    <location>
        <position position="172"/>
    </location>
    <ligand>
        <name>[2Fe-2S] cluster</name>
        <dbReference type="ChEBI" id="CHEBI:190135"/>
    </ligand>
</feature>